<accession>A0A8H7Z9A1</accession>
<keyword evidence="6" id="KW-1185">Reference proteome</keyword>
<keyword evidence="3" id="KW-0274">FAD</keyword>
<name>A0A8H7Z9A1_9ASCO</name>
<dbReference type="InterPro" id="IPR020946">
    <property type="entry name" value="Flavin_mOase-like"/>
</dbReference>
<dbReference type="GO" id="GO:0050660">
    <property type="term" value="F:flavin adenine dinucleotide binding"/>
    <property type="evidence" value="ECO:0007669"/>
    <property type="project" value="InterPro"/>
</dbReference>
<dbReference type="GO" id="GO:0004499">
    <property type="term" value="F:N,N-dimethylaniline monooxygenase activity"/>
    <property type="evidence" value="ECO:0007669"/>
    <property type="project" value="InterPro"/>
</dbReference>
<comment type="similarity">
    <text evidence="1">Belongs to the FAD-binding monooxygenase family.</text>
</comment>
<evidence type="ECO:0000313" key="5">
    <source>
        <dbReference type="EMBL" id="KAG5417595.1"/>
    </source>
</evidence>
<dbReference type="InterPro" id="IPR051209">
    <property type="entry name" value="FAD-bind_Monooxygenase_sf"/>
</dbReference>
<reference evidence="5 6" key="1">
    <citation type="submission" date="2020-12" db="EMBL/GenBank/DDBJ databases">
        <title>Effect of drift, selection, and recombination on the evolution of hybrid genomes in Candida yeast pathogens.</title>
        <authorList>
            <person name="Mixao V."/>
            <person name="Ksiezopolska E."/>
            <person name="Saus E."/>
            <person name="Boekhout T."/>
            <person name="Gacser A."/>
            <person name="Gabaldon T."/>
        </authorList>
    </citation>
    <scope>NUCLEOTIDE SEQUENCE [LARGE SCALE GENOMIC DNA]</scope>
    <source>
        <strain evidence="5 6">BP57</strain>
    </source>
</reference>
<keyword evidence="4" id="KW-0560">Oxidoreductase</keyword>
<dbReference type="Proteomes" id="UP000669133">
    <property type="component" value="Unassembled WGS sequence"/>
</dbReference>
<evidence type="ECO:0000256" key="2">
    <source>
        <dbReference type="ARBA" id="ARBA00022630"/>
    </source>
</evidence>
<protein>
    <submittedName>
        <fullName evidence="5">Uncharacterized protein</fullName>
    </submittedName>
</protein>
<evidence type="ECO:0000313" key="6">
    <source>
        <dbReference type="Proteomes" id="UP000669133"/>
    </source>
</evidence>
<sequence>MSSVTLTKESHKNPSQFRIKYQDCNAILGPEHSAQKNINEQLPTIQKSSKVVILGAGFGGMGAAIKTIGDLKESDVQIYERHDNFGGTWYANTYPGCASDIPAIWYSFSFALTSNWSRVQPPQYEMEEYILRIAEKFKLNEKTRFQTSIDKCVYNEETGLWTVFGHDVKTGQKIEHTATILLSCIGGLVYPNQLNAPGLENFKGNYMHSAVWDHSVDFKGKNVVVVGNGCSANQVVPALLNDPKYSVNSLTQIARSKHYIMPPVPKALMYLYRLLSFNYYGLSLVRWLVIFIAELRFPLYKGNGIISKIIRWINTKTSVSYMKKHAPKKYWDLVIPDYKIGCKRLIFDYQYVPALNDPRISLTNVGIKRVVEDGIILENDEFVKADIIVACTGYDVKQSMKFSFLTTKGYSNQEMWANEGISAYRTVLVKHLPNLFIIGGPNSATGHASVVMALENGIDYYMKLAKPVLEGKEKSVVVKSECYDKWHKDIQEELSKSVFGTKFGGCVSWYSDEKENATAFGWSQLYYWYITHFPAYKDIIYEHFDKKRV</sequence>
<dbReference type="PANTHER" id="PTHR42877:SF5">
    <property type="entry name" value="L-ORNITHINE N(5)-MONOOXYGENASE-RELATED"/>
    <property type="match status" value="1"/>
</dbReference>
<dbReference type="PANTHER" id="PTHR42877">
    <property type="entry name" value="L-ORNITHINE N(5)-MONOOXYGENASE-RELATED"/>
    <property type="match status" value="1"/>
</dbReference>
<organism evidence="5 6">
    <name type="scientific">Candida metapsilosis</name>
    <dbReference type="NCBI Taxonomy" id="273372"/>
    <lineage>
        <taxon>Eukaryota</taxon>
        <taxon>Fungi</taxon>
        <taxon>Dikarya</taxon>
        <taxon>Ascomycota</taxon>
        <taxon>Saccharomycotina</taxon>
        <taxon>Pichiomycetes</taxon>
        <taxon>Debaryomycetaceae</taxon>
        <taxon>Candida/Lodderomyces clade</taxon>
        <taxon>Candida</taxon>
    </lineage>
</organism>
<dbReference type="GeneID" id="93653860"/>
<dbReference type="InterPro" id="IPR036188">
    <property type="entry name" value="FAD/NAD-bd_sf"/>
</dbReference>
<dbReference type="Pfam" id="PF00743">
    <property type="entry name" value="FMO-like"/>
    <property type="match status" value="1"/>
</dbReference>
<comment type="caution">
    <text evidence="5">The sequence shown here is derived from an EMBL/GenBank/DDBJ whole genome shotgun (WGS) entry which is preliminary data.</text>
</comment>
<dbReference type="AlphaFoldDB" id="A0A8H7Z9A1"/>
<dbReference type="SUPFAM" id="SSF51905">
    <property type="entry name" value="FAD/NAD(P)-binding domain"/>
    <property type="match status" value="1"/>
</dbReference>
<dbReference type="EMBL" id="JAEOAQ010000007">
    <property type="protein sequence ID" value="KAG5417595.1"/>
    <property type="molecule type" value="Genomic_DNA"/>
</dbReference>
<evidence type="ECO:0000256" key="1">
    <source>
        <dbReference type="ARBA" id="ARBA00010139"/>
    </source>
</evidence>
<keyword evidence="2" id="KW-0285">Flavoprotein</keyword>
<dbReference type="RefSeq" id="XP_067546711.1">
    <property type="nucleotide sequence ID" value="XM_067694386.1"/>
</dbReference>
<evidence type="ECO:0000256" key="4">
    <source>
        <dbReference type="ARBA" id="ARBA00023002"/>
    </source>
</evidence>
<evidence type="ECO:0000256" key="3">
    <source>
        <dbReference type="ARBA" id="ARBA00022827"/>
    </source>
</evidence>
<proteinExistence type="inferred from homology"/>
<dbReference type="GO" id="GO:0050661">
    <property type="term" value="F:NADP binding"/>
    <property type="evidence" value="ECO:0007669"/>
    <property type="project" value="InterPro"/>
</dbReference>
<dbReference type="Gene3D" id="3.50.50.60">
    <property type="entry name" value="FAD/NAD(P)-binding domain"/>
    <property type="match status" value="2"/>
</dbReference>
<gene>
    <name evidence="5" type="ORF">I9W82_005231</name>
</gene>
<dbReference type="OrthoDB" id="74360at2759"/>